<accession>A0A285VCL8</accession>
<proteinExistence type="predicted"/>
<protein>
    <submittedName>
        <fullName evidence="1">Uncharacterized protein</fullName>
    </submittedName>
</protein>
<name>A0A285VCL8_9MICO</name>
<reference evidence="2" key="1">
    <citation type="submission" date="2017-08" db="EMBL/GenBank/DDBJ databases">
        <authorList>
            <person name="Varghese N."/>
            <person name="Submissions S."/>
        </authorList>
    </citation>
    <scope>NUCLEOTIDE SEQUENCE [LARGE SCALE GENOMIC DNA]</scope>
    <source>
        <strain evidence="2">USBA17B2</strain>
    </source>
</reference>
<sequence>MSRPEETPELRATIEEAVVSTLTAAYSLQSELHLGADVTDTLTHATRGRITQEEVIALLRSVSPIAHPHGRAADVARAVALHDAGLHHGWPSYRAAAAAPTDGDVALGVSWRFTAPYRSTVLPEVDSLWAHPVGTPVDLPEPRSEREPITVGDTYLWVTPSMRTPVVDGRLPTAAKLDEWLEPAEYTEGGVELLSPSEKQFVKGGLRALVEEDRSVLERLGAYENNGDPYVWVAQLRTPWRGASGAAPG</sequence>
<evidence type="ECO:0000313" key="2">
    <source>
        <dbReference type="Proteomes" id="UP000219688"/>
    </source>
</evidence>
<gene>
    <name evidence="1" type="ORF">SAMN05421879_101335</name>
</gene>
<dbReference type="EMBL" id="OBQK01000001">
    <property type="protein sequence ID" value="SOC51865.1"/>
    <property type="molecule type" value="Genomic_DNA"/>
</dbReference>
<dbReference type="Proteomes" id="UP000219688">
    <property type="component" value="Unassembled WGS sequence"/>
</dbReference>
<dbReference type="AlphaFoldDB" id="A0A285VCL8"/>
<dbReference type="RefSeq" id="WP_097186536.1">
    <property type="nucleotide sequence ID" value="NZ_OBQK01000001.1"/>
</dbReference>
<organism evidence="1 2">
    <name type="scientific">Ornithinimicrobium cerasi</name>
    <dbReference type="NCBI Taxonomy" id="2248773"/>
    <lineage>
        <taxon>Bacteria</taxon>
        <taxon>Bacillati</taxon>
        <taxon>Actinomycetota</taxon>
        <taxon>Actinomycetes</taxon>
        <taxon>Micrococcales</taxon>
        <taxon>Ornithinimicrobiaceae</taxon>
        <taxon>Ornithinimicrobium</taxon>
    </lineage>
</organism>
<evidence type="ECO:0000313" key="1">
    <source>
        <dbReference type="EMBL" id="SOC51865.1"/>
    </source>
</evidence>
<keyword evidence="2" id="KW-1185">Reference proteome</keyword>